<sequence length="62" mass="7494">MVVRDIQIKSNKHDFGFPIGIEYEHWEKTSFGINYYIGLINVFEDVKSKNRSLKFNFKYKIF</sequence>
<evidence type="ECO:0008006" key="2">
    <source>
        <dbReference type="Google" id="ProtNLM"/>
    </source>
</evidence>
<name>A0A383A8H9_9ZZZZ</name>
<accession>A0A383A8H9</accession>
<reference evidence="1" key="1">
    <citation type="submission" date="2018-05" db="EMBL/GenBank/DDBJ databases">
        <authorList>
            <person name="Lanie J.A."/>
            <person name="Ng W.-L."/>
            <person name="Kazmierczak K.M."/>
            <person name="Andrzejewski T.M."/>
            <person name="Davidsen T.M."/>
            <person name="Wayne K.J."/>
            <person name="Tettelin H."/>
            <person name="Glass J.I."/>
            <person name="Rusch D."/>
            <person name="Podicherti R."/>
            <person name="Tsui H.-C.T."/>
            <person name="Winkler M.E."/>
        </authorList>
    </citation>
    <scope>NUCLEOTIDE SEQUENCE</scope>
</reference>
<protein>
    <recommendedName>
        <fullName evidence="2">Outer membrane protein beta-barrel domain-containing protein</fullName>
    </recommendedName>
</protein>
<evidence type="ECO:0000313" key="1">
    <source>
        <dbReference type="EMBL" id="SVE03964.1"/>
    </source>
</evidence>
<dbReference type="AlphaFoldDB" id="A0A383A8H9"/>
<organism evidence="1">
    <name type="scientific">marine metagenome</name>
    <dbReference type="NCBI Taxonomy" id="408172"/>
    <lineage>
        <taxon>unclassified sequences</taxon>
        <taxon>metagenomes</taxon>
        <taxon>ecological metagenomes</taxon>
    </lineage>
</organism>
<dbReference type="EMBL" id="UINC01190018">
    <property type="protein sequence ID" value="SVE03964.1"/>
    <property type="molecule type" value="Genomic_DNA"/>
</dbReference>
<proteinExistence type="predicted"/>
<gene>
    <name evidence="1" type="ORF">METZ01_LOCUS456818</name>
</gene>